<sequence>MDWPYTDCPTLCTCRALTAEDLQSSAPGLVVEADVNGTDFSVSRGGDGDDRDGNILEIGVHTYSLDESLDFFEYVRDVSGRDDLRFCYWVDCETYEDGHWTHGDLALTIVEALARRCDGVIAVWLERVVWPAPEPAPLDFVEPTRSREMVAQSVHMRWFVRKAVCATPVSAWMRAVGRTAPQWLPRAYSGPAWPQPLDEPAIRNADDWWHGVHVGMSLYGDEPMGRVWFGNNSGIAEPCGMYEAQCTIGLDRLNASEMSPLFEVFTAVADELGAELALAEVLTGWSRARDGSFAVGAEEHRAQNLHVGRTILAGLPAHPVPWCYLGPAYSRLLSGSLLQVPASWEQRRTFRGVALRLSPTPVRSEDLPPTWFPPKYCVSRRRRWFRAPDIVGAAAAPQWG</sequence>
<dbReference type="PATRIC" id="fig|1321818.3.peg.2513"/>
<evidence type="ECO:0000313" key="1">
    <source>
        <dbReference type="EMBL" id="ERH21660.1"/>
    </source>
</evidence>
<evidence type="ECO:0000313" key="2">
    <source>
        <dbReference type="Proteomes" id="UP000016536"/>
    </source>
</evidence>
<dbReference type="AlphaFoldDB" id="U1Q0X5"/>
<name>U1Q0X5_9ACTO</name>
<accession>U1Q0X5</accession>
<dbReference type="EMBL" id="AWSE01000249">
    <property type="protein sequence ID" value="ERH21660.1"/>
    <property type="molecule type" value="Genomic_DNA"/>
</dbReference>
<dbReference type="Proteomes" id="UP000016536">
    <property type="component" value="Unassembled WGS sequence"/>
</dbReference>
<dbReference type="HOGENOM" id="CLU_690075_0_0_11"/>
<comment type="caution">
    <text evidence="1">The sequence shown here is derived from an EMBL/GenBank/DDBJ whole genome shotgun (WGS) entry which is preliminary data.</text>
</comment>
<reference evidence="1 2" key="1">
    <citation type="submission" date="2013-08" db="EMBL/GenBank/DDBJ databases">
        <authorList>
            <person name="Weinstock G."/>
            <person name="Sodergren E."/>
            <person name="Wylie T."/>
            <person name="Fulton L."/>
            <person name="Fulton R."/>
            <person name="Fronick C."/>
            <person name="O'Laughlin M."/>
            <person name="Godfrey J."/>
            <person name="Miner T."/>
            <person name="Herter B."/>
            <person name="Appelbaum E."/>
            <person name="Cordes M."/>
            <person name="Lek S."/>
            <person name="Wollam A."/>
            <person name="Pepin K.H."/>
            <person name="Palsikar V.B."/>
            <person name="Mitreva M."/>
            <person name="Wilson R.K."/>
        </authorList>
    </citation>
    <scope>NUCLEOTIDE SEQUENCE [LARGE SCALE GENOMIC DNA]</scope>
    <source>
        <strain evidence="1 2">F0542</strain>
    </source>
</reference>
<proteinExistence type="predicted"/>
<keyword evidence="2" id="KW-1185">Reference proteome</keyword>
<protein>
    <submittedName>
        <fullName evidence="1">Uncharacterized protein</fullName>
    </submittedName>
</protein>
<dbReference type="RefSeq" id="WP_021609874.1">
    <property type="nucleotide sequence ID" value="NZ_KE952031.1"/>
</dbReference>
<organism evidence="1 2">
    <name type="scientific">Actinomyces johnsonii F0542</name>
    <dbReference type="NCBI Taxonomy" id="1321818"/>
    <lineage>
        <taxon>Bacteria</taxon>
        <taxon>Bacillati</taxon>
        <taxon>Actinomycetota</taxon>
        <taxon>Actinomycetes</taxon>
        <taxon>Actinomycetales</taxon>
        <taxon>Actinomycetaceae</taxon>
        <taxon>Actinomyces</taxon>
    </lineage>
</organism>
<gene>
    <name evidence="1" type="ORF">HMPREF1979_03046</name>
</gene>